<dbReference type="InterPro" id="IPR032675">
    <property type="entry name" value="LRR_dom_sf"/>
</dbReference>
<dbReference type="PROSITE" id="PS50011">
    <property type="entry name" value="PROTEIN_KINASE_DOM"/>
    <property type="match status" value="1"/>
</dbReference>
<dbReference type="CDD" id="cd14066">
    <property type="entry name" value="STKc_IRAK"/>
    <property type="match status" value="1"/>
</dbReference>
<evidence type="ECO:0000256" key="9">
    <source>
        <dbReference type="ARBA" id="ARBA00022737"/>
    </source>
</evidence>
<dbReference type="FunFam" id="1.10.510.10:FF:000044">
    <property type="entry name" value="Putative LRR receptor-like serine/threonine-protein kinase"/>
    <property type="match status" value="1"/>
</dbReference>
<dbReference type="PANTHER" id="PTHR48006:SF81">
    <property type="entry name" value="PROTEIN KINASE DOMAIN-CONTAINING PROTEIN"/>
    <property type="match status" value="1"/>
</dbReference>
<dbReference type="GO" id="GO:0005524">
    <property type="term" value="F:ATP binding"/>
    <property type="evidence" value="ECO:0007669"/>
    <property type="project" value="UniProtKB-KW"/>
</dbReference>
<evidence type="ECO:0000256" key="7">
    <source>
        <dbReference type="ARBA" id="ARBA00022692"/>
    </source>
</evidence>
<dbReference type="GeneID" id="111006465"/>
<dbReference type="RefSeq" id="XP_022134114.1">
    <property type="nucleotide sequence ID" value="XM_022278422.1"/>
</dbReference>
<keyword evidence="4" id="KW-0597">Phosphoprotein</keyword>
<evidence type="ECO:0000256" key="15">
    <source>
        <dbReference type="ARBA" id="ARBA00023170"/>
    </source>
</evidence>
<accession>A0A6J1BXW4</accession>
<dbReference type="GO" id="GO:0016020">
    <property type="term" value="C:membrane"/>
    <property type="evidence" value="ECO:0007669"/>
    <property type="project" value="UniProtKB-SubCell"/>
</dbReference>
<dbReference type="Gene3D" id="1.10.510.10">
    <property type="entry name" value="Transferase(Phosphotransferase) domain 1"/>
    <property type="match status" value="1"/>
</dbReference>
<dbReference type="EC" id="2.7.11.1" evidence="2"/>
<dbReference type="InterPro" id="IPR011009">
    <property type="entry name" value="Kinase-like_dom_sf"/>
</dbReference>
<keyword evidence="7 20" id="KW-0812">Transmembrane</keyword>
<keyword evidence="15" id="KW-0675">Receptor</keyword>
<keyword evidence="9" id="KW-0677">Repeat</keyword>
<dbReference type="InterPro" id="IPR001245">
    <property type="entry name" value="Ser-Thr/Tyr_kinase_cat_dom"/>
</dbReference>
<evidence type="ECO:0000256" key="8">
    <source>
        <dbReference type="ARBA" id="ARBA00022729"/>
    </source>
</evidence>
<dbReference type="Pfam" id="PF11721">
    <property type="entry name" value="Malectin"/>
    <property type="match status" value="1"/>
</dbReference>
<dbReference type="AlphaFoldDB" id="A0A6J1BXW4"/>
<evidence type="ECO:0000256" key="14">
    <source>
        <dbReference type="ARBA" id="ARBA00023136"/>
    </source>
</evidence>
<dbReference type="FunFam" id="3.30.200.20:FF:000217">
    <property type="entry name" value="probable LRR receptor-like serine/threonine-protein kinase At1g53430"/>
    <property type="match status" value="1"/>
</dbReference>
<dbReference type="PROSITE" id="PS00108">
    <property type="entry name" value="PROTEIN_KINASE_ST"/>
    <property type="match status" value="1"/>
</dbReference>
<evidence type="ECO:0000313" key="23">
    <source>
        <dbReference type="Proteomes" id="UP000504603"/>
    </source>
</evidence>
<evidence type="ECO:0000256" key="2">
    <source>
        <dbReference type="ARBA" id="ARBA00012513"/>
    </source>
</evidence>
<dbReference type="KEGG" id="mcha:111006465"/>
<dbReference type="InterPro" id="IPR001611">
    <property type="entry name" value="Leu-rich_rpt"/>
</dbReference>
<evidence type="ECO:0000256" key="16">
    <source>
        <dbReference type="ARBA" id="ARBA00023180"/>
    </source>
</evidence>
<dbReference type="InterPro" id="IPR051824">
    <property type="entry name" value="LRR_Rcpt-Like_S/T_Kinase"/>
</dbReference>
<evidence type="ECO:0000256" key="17">
    <source>
        <dbReference type="ARBA" id="ARBA00047899"/>
    </source>
</evidence>
<keyword evidence="6" id="KW-0808">Transferase</keyword>
<evidence type="ECO:0000256" key="18">
    <source>
        <dbReference type="ARBA" id="ARBA00048679"/>
    </source>
</evidence>
<proteinExistence type="predicted"/>
<dbReference type="InterPro" id="IPR000719">
    <property type="entry name" value="Prot_kinase_dom"/>
</dbReference>
<dbReference type="SUPFAM" id="SSF52058">
    <property type="entry name" value="L domain-like"/>
    <property type="match status" value="1"/>
</dbReference>
<keyword evidence="3" id="KW-0723">Serine/threonine-protein kinase</keyword>
<dbReference type="Gene3D" id="2.60.120.430">
    <property type="entry name" value="Galactose-binding lectin"/>
    <property type="match status" value="1"/>
</dbReference>
<feature type="signal peptide" evidence="21">
    <location>
        <begin position="1"/>
        <end position="22"/>
    </location>
</feature>
<dbReference type="SUPFAM" id="SSF56112">
    <property type="entry name" value="Protein kinase-like (PK-like)"/>
    <property type="match status" value="1"/>
</dbReference>
<keyword evidence="10" id="KW-0547">Nucleotide-binding</keyword>
<comment type="subcellular location">
    <subcellularLocation>
        <location evidence="1">Membrane</location>
        <topology evidence="1">Single-pass type I membrane protein</topology>
    </subcellularLocation>
</comment>
<evidence type="ECO:0000256" key="5">
    <source>
        <dbReference type="ARBA" id="ARBA00022614"/>
    </source>
</evidence>
<dbReference type="GO" id="GO:0004674">
    <property type="term" value="F:protein serine/threonine kinase activity"/>
    <property type="evidence" value="ECO:0007669"/>
    <property type="project" value="UniProtKB-KW"/>
</dbReference>
<reference evidence="24" key="1">
    <citation type="submission" date="2025-08" db="UniProtKB">
        <authorList>
            <consortium name="RefSeq"/>
        </authorList>
    </citation>
    <scope>IDENTIFICATION</scope>
    <source>
        <strain evidence="24">OHB3-1</strain>
    </source>
</reference>
<evidence type="ECO:0000256" key="4">
    <source>
        <dbReference type="ARBA" id="ARBA00022553"/>
    </source>
</evidence>
<evidence type="ECO:0000256" key="6">
    <source>
        <dbReference type="ARBA" id="ARBA00022679"/>
    </source>
</evidence>
<dbReference type="Pfam" id="PF00560">
    <property type="entry name" value="LRR_1"/>
    <property type="match status" value="3"/>
</dbReference>
<evidence type="ECO:0000256" key="10">
    <source>
        <dbReference type="ARBA" id="ARBA00022741"/>
    </source>
</evidence>
<dbReference type="PANTHER" id="PTHR48006">
    <property type="entry name" value="LEUCINE-RICH REPEAT-CONTAINING PROTEIN DDB_G0281931-RELATED"/>
    <property type="match status" value="1"/>
</dbReference>
<keyword evidence="14 20" id="KW-0472">Membrane</keyword>
<dbReference type="Gene3D" id="3.80.10.10">
    <property type="entry name" value="Ribonuclease Inhibitor"/>
    <property type="match status" value="2"/>
</dbReference>
<dbReference type="Gene3D" id="3.30.200.20">
    <property type="entry name" value="Phosphorylase Kinase, domain 1"/>
    <property type="match status" value="1"/>
</dbReference>
<keyword evidence="16" id="KW-0325">Glycoprotein</keyword>
<feature type="compositionally biased region" description="Basic and acidic residues" evidence="19">
    <location>
        <begin position="965"/>
        <end position="975"/>
    </location>
</feature>
<dbReference type="SMART" id="SM00220">
    <property type="entry name" value="S_TKc"/>
    <property type="match status" value="1"/>
</dbReference>
<keyword evidence="12" id="KW-0067">ATP-binding</keyword>
<feature type="compositionally biased region" description="Low complexity" evidence="19">
    <location>
        <begin position="983"/>
        <end position="994"/>
    </location>
</feature>
<evidence type="ECO:0000256" key="13">
    <source>
        <dbReference type="ARBA" id="ARBA00022989"/>
    </source>
</evidence>
<keyword evidence="13 20" id="KW-1133">Transmembrane helix</keyword>
<dbReference type="Pfam" id="PF13855">
    <property type="entry name" value="LRR_8"/>
    <property type="match status" value="1"/>
</dbReference>
<keyword evidence="11" id="KW-0418">Kinase</keyword>
<dbReference type="Proteomes" id="UP000504603">
    <property type="component" value="Unplaced"/>
</dbReference>
<evidence type="ECO:0000256" key="12">
    <source>
        <dbReference type="ARBA" id="ARBA00022840"/>
    </source>
</evidence>
<name>A0A6J1BXW4_MOMCH</name>
<evidence type="ECO:0000256" key="3">
    <source>
        <dbReference type="ARBA" id="ARBA00022527"/>
    </source>
</evidence>
<dbReference type="OrthoDB" id="1897577at2759"/>
<protein>
    <recommendedName>
        <fullName evidence="2">non-specific serine/threonine protein kinase</fullName>
        <ecNumber evidence="2">2.7.11.1</ecNumber>
    </recommendedName>
</protein>
<sequence length="994" mass="108642">MLGVPPFPALLVASLFICCSLAFQAQLSPDEADGFWSVMDELGKKKVNFNLGPCSGGYDGGQSNLGEDNFPVNNINCSCSSGNATIVCHVTHIILKSQRLQGVLPTQLYRLPYLEILDLTRNYLSGEIPPQWGSMKLVGISLLGNRVTGSVPKEIGNITTLEQLILESNQLSGSLPSELGNLPSLTRLILSSNNFTGELPASLGNLTSLIDFRISDNNFAGQIPRFIQNWVNIGKIQIQASGLSGPIPPEIGLLESLTDLRISDLNGASSPFPSLNNLTKMKNLILRNCNITGVLPDNFDGMKSLKILDLSFNKISGQIPTSFRSLVMVDEIFLTGNLLNGSVPDWMLHEGESIDLSYNKFTPLSTITGCQSGNLNLFASSSLDNNSGLVSCLSNRSCAQVQRHLHINCGGKEETIDDVKFEGDNDTGKASQFFSSKTNWGFSNSGTFMDDDRSTDDYIARNSSALSMINSTLYETARISPMSLTYYVYCLATGDYTIHLHFAEIKFTDDKNYSSLGRRIFDVYVQGRRVLKDFNIADAAGGVGKPFIEKIPIAITSGTLEIRFYWAGKGTVAIPTRGVYGPLISAISVVSDSPSGGRNTLPVGAVVGISAAVAFFIILALGILWWRGCLGRKSTHRQDLKGQNLRVGSFTLKQIIAATNNFDACNKIGEGGFGPVYKGRLLDGTMIAVKQLSARSQQGNREFVNEIGLISSLQHPNLVKLYGCCTEGDQLLLVYEFMENNSLAQALFGAQGCQLKLDWPTRQKICIGIAKGLAFLHEESRLKIVHRDIKATNVLLDKNLNPKISDFGLAKLHEEENTHISTRVAGTFGYMAPEYATRGYLTEKADVYSFGVVALEIVSGRSNTIYRSKDKCLYLLDWALVLKEQGSLMELVDPKLGSNFDQEETMAMIKIALLCTNVSPSARPTMSSVVSMLEGKAAVKELVSDPDDMRKEMSAMWTLIQQNEKITDNENKEENPLFMDMPSTSSSTSIKSRS</sequence>
<feature type="region of interest" description="Disordered" evidence="19">
    <location>
        <begin position="964"/>
        <end position="994"/>
    </location>
</feature>
<evidence type="ECO:0000256" key="1">
    <source>
        <dbReference type="ARBA" id="ARBA00004479"/>
    </source>
</evidence>
<evidence type="ECO:0000256" key="19">
    <source>
        <dbReference type="SAM" id="MobiDB-lite"/>
    </source>
</evidence>
<dbReference type="Pfam" id="PF07714">
    <property type="entry name" value="PK_Tyr_Ser-Thr"/>
    <property type="match status" value="1"/>
</dbReference>
<feature type="domain" description="Protein kinase" evidence="22">
    <location>
        <begin position="662"/>
        <end position="943"/>
    </location>
</feature>
<evidence type="ECO:0000256" key="21">
    <source>
        <dbReference type="SAM" id="SignalP"/>
    </source>
</evidence>
<dbReference type="FunFam" id="2.60.120.430:FF:000004">
    <property type="entry name" value="Putative leucine-rich repeat receptor-like serine/threonine-protein kinase"/>
    <property type="match status" value="1"/>
</dbReference>
<dbReference type="FunFam" id="3.80.10.10:FF:000383">
    <property type="entry name" value="Leucine-rich repeat receptor protein kinase EMS1"/>
    <property type="match status" value="1"/>
</dbReference>
<evidence type="ECO:0000256" key="20">
    <source>
        <dbReference type="SAM" id="Phobius"/>
    </source>
</evidence>
<feature type="transmembrane region" description="Helical" evidence="20">
    <location>
        <begin position="601"/>
        <end position="626"/>
    </location>
</feature>
<keyword evidence="5" id="KW-0433">Leucine-rich repeat</keyword>
<organism evidence="23 24">
    <name type="scientific">Momordica charantia</name>
    <name type="common">Bitter gourd</name>
    <name type="synonym">Balsam pear</name>
    <dbReference type="NCBI Taxonomy" id="3673"/>
    <lineage>
        <taxon>Eukaryota</taxon>
        <taxon>Viridiplantae</taxon>
        <taxon>Streptophyta</taxon>
        <taxon>Embryophyta</taxon>
        <taxon>Tracheophyta</taxon>
        <taxon>Spermatophyta</taxon>
        <taxon>Magnoliopsida</taxon>
        <taxon>eudicotyledons</taxon>
        <taxon>Gunneridae</taxon>
        <taxon>Pentapetalae</taxon>
        <taxon>rosids</taxon>
        <taxon>fabids</taxon>
        <taxon>Cucurbitales</taxon>
        <taxon>Cucurbitaceae</taxon>
        <taxon>Momordiceae</taxon>
        <taxon>Momordica</taxon>
    </lineage>
</organism>
<dbReference type="InterPro" id="IPR021720">
    <property type="entry name" value="Malectin_dom"/>
</dbReference>
<evidence type="ECO:0000259" key="22">
    <source>
        <dbReference type="PROSITE" id="PS50011"/>
    </source>
</evidence>
<dbReference type="InterPro" id="IPR008271">
    <property type="entry name" value="Ser/Thr_kinase_AS"/>
</dbReference>
<comment type="catalytic activity">
    <reaction evidence="18">
        <text>L-seryl-[protein] + ATP = O-phospho-L-seryl-[protein] + ADP + H(+)</text>
        <dbReference type="Rhea" id="RHEA:17989"/>
        <dbReference type="Rhea" id="RHEA-COMP:9863"/>
        <dbReference type="Rhea" id="RHEA-COMP:11604"/>
        <dbReference type="ChEBI" id="CHEBI:15378"/>
        <dbReference type="ChEBI" id="CHEBI:29999"/>
        <dbReference type="ChEBI" id="CHEBI:30616"/>
        <dbReference type="ChEBI" id="CHEBI:83421"/>
        <dbReference type="ChEBI" id="CHEBI:456216"/>
        <dbReference type="EC" id="2.7.11.1"/>
    </reaction>
</comment>
<keyword evidence="8 21" id="KW-0732">Signal</keyword>
<gene>
    <name evidence="24" type="primary">LOC111006465</name>
</gene>
<evidence type="ECO:0000313" key="24">
    <source>
        <dbReference type="RefSeq" id="XP_022134114.1"/>
    </source>
</evidence>
<keyword evidence="23" id="KW-1185">Reference proteome</keyword>
<feature type="chain" id="PRO_5026707123" description="non-specific serine/threonine protein kinase" evidence="21">
    <location>
        <begin position="23"/>
        <end position="994"/>
    </location>
</feature>
<evidence type="ECO:0000256" key="11">
    <source>
        <dbReference type="ARBA" id="ARBA00022777"/>
    </source>
</evidence>
<comment type="catalytic activity">
    <reaction evidence="17">
        <text>L-threonyl-[protein] + ATP = O-phospho-L-threonyl-[protein] + ADP + H(+)</text>
        <dbReference type="Rhea" id="RHEA:46608"/>
        <dbReference type="Rhea" id="RHEA-COMP:11060"/>
        <dbReference type="Rhea" id="RHEA-COMP:11605"/>
        <dbReference type="ChEBI" id="CHEBI:15378"/>
        <dbReference type="ChEBI" id="CHEBI:30013"/>
        <dbReference type="ChEBI" id="CHEBI:30616"/>
        <dbReference type="ChEBI" id="CHEBI:61977"/>
        <dbReference type="ChEBI" id="CHEBI:456216"/>
        <dbReference type="EC" id="2.7.11.1"/>
    </reaction>
</comment>